<feature type="compositionally biased region" description="Acidic residues" evidence="1">
    <location>
        <begin position="113"/>
        <end position="125"/>
    </location>
</feature>
<keyword evidence="3" id="KW-1185">Reference proteome</keyword>
<sequence length="125" mass="14393">MNQRKDTELSVDQEEESSEEEQWSYSYLPVTAGNHDYVELPQKSQIEKRSPLRPVAIEFYPSATPLLEPVSIQEDRTEGKEQVLEEEDIVGFGPEELPPLSQELPVRQNEQCESVDEEEQETLTL</sequence>
<feature type="region of interest" description="Disordered" evidence="1">
    <location>
        <begin position="93"/>
        <end position="125"/>
    </location>
</feature>
<dbReference type="Proteomes" id="UP000281406">
    <property type="component" value="Unassembled WGS sequence"/>
</dbReference>
<evidence type="ECO:0000313" key="2">
    <source>
        <dbReference type="EMBL" id="ROL52778.1"/>
    </source>
</evidence>
<reference evidence="2 3" key="1">
    <citation type="submission" date="2018-10" db="EMBL/GenBank/DDBJ databases">
        <title>Genome assembly for a Yunnan-Guizhou Plateau 3E fish, Anabarilius grahami (Regan), and its evolutionary and genetic applications.</title>
        <authorList>
            <person name="Jiang W."/>
        </authorList>
    </citation>
    <scope>NUCLEOTIDE SEQUENCE [LARGE SCALE GENOMIC DNA]</scope>
    <source>
        <strain evidence="2">AG-KIZ</strain>
        <tissue evidence="2">Muscle</tissue>
    </source>
</reference>
<accession>A0A3N0Z495</accession>
<name>A0A3N0Z495_ANAGA</name>
<proteinExistence type="predicted"/>
<evidence type="ECO:0000256" key="1">
    <source>
        <dbReference type="SAM" id="MobiDB-lite"/>
    </source>
</evidence>
<dbReference type="EMBL" id="RJVU01015056">
    <property type="protein sequence ID" value="ROL52778.1"/>
    <property type="molecule type" value="Genomic_DNA"/>
</dbReference>
<feature type="region of interest" description="Disordered" evidence="1">
    <location>
        <begin position="1"/>
        <end position="24"/>
    </location>
</feature>
<feature type="compositionally biased region" description="Acidic residues" evidence="1">
    <location>
        <begin position="9"/>
        <end position="22"/>
    </location>
</feature>
<protein>
    <submittedName>
        <fullName evidence="2">Uncharacterized protein</fullName>
    </submittedName>
</protein>
<feature type="compositionally biased region" description="Low complexity" evidence="1">
    <location>
        <begin position="94"/>
        <end position="112"/>
    </location>
</feature>
<comment type="caution">
    <text evidence="2">The sequence shown here is derived from an EMBL/GenBank/DDBJ whole genome shotgun (WGS) entry which is preliminary data.</text>
</comment>
<gene>
    <name evidence="2" type="ORF">DPX16_21204</name>
</gene>
<evidence type="ECO:0000313" key="3">
    <source>
        <dbReference type="Proteomes" id="UP000281406"/>
    </source>
</evidence>
<organism evidence="2 3">
    <name type="scientific">Anabarilius grahami</name>
    <name type="common">Kanglang fish</name>
    <name type="synonym">Barilius grahami</name>
    <dbReference type="NCBI Taxonomy" id="495550"/>
    <lineage>
        <taxon>Eukaryota</taxon>
        <taxon>Metazoa</taxon>
        <taxon>Chordata</taxon>
        <taxon>Craniata</taxon>
        <taxon>Vertebrata</taxon>
        <taxon>Euteleostomi</taxon>
        <taxon>Actinopterygii</taxon>
        <taxon>Neopterygii</taxon>
        <taxon>Teleostei</taxon>
        <taxon>Ostariophysi</taxon>
        <taxon>Cypriniformes</taxon>
        <taxon>Xenocyprididae</taxon>
        <taxon>Xenocypridinae</taxon>
        <taxon>Xenocypridinae incertae sedis</taxon>
        <taxon>Anabarilius</taxon>
    </lineage>
</organism>
<dbReference type="AlphaFoldDB" id="A0A3N0Z495"/>